<keyword evidence="3" id="KW-0328">Glycosyltransferase</keyword>
<reference evidence="4 5" key="1">
    <citation type="journal article" date="2020" name="bioRxiv">
        <title>Sequence and annotation of 42 cannabis genomes reveals extensive copy number variation in cannabinoid synthesis and pathogen resistance genes.</title>
        <authorList>
            <person name="Mckernan K.J."/>
            <person name="Helbert Y."/>
            <person name="Kane L.T."/>
            <person name="Ebling H."/>
            <person name="Zhang L."/>
            <person name="Liu B."/>
            <person name="Eaton Z."/>
            <person name="Mclaughlin S."/>
            <person name="Kingan S."/>
            <person name="Baybayan P."/>
            <person name="Concepcion G."/>
            <person name="Jordan M."/>
            <person name="Riva A."/>
            <person name="Barbazuk W."/>
            <person name="Harkins T."/>
        </authorList>
    </citation>
    <scope>NUCLEOTIDE SEQUENCE [LARGE SCALE GENOMIC DNA]</scope>
    <source>
        <strain evidence="5">cv. Jamaican Lion 4</strain>
        <tissue evidence="4">Leaf</tissue>
    </source>
</reference>
<evidence type="ECO:0000256" key="2">
    <source>
        <dbReference type="ARBA" id="ARBA00022679"/>
    </source>
</evidence>
<name>A0A7J6E718_CANSA</name>
<protein>
    <submittedName>
        <fullName evidence="4">Uncharacterized protein</fullName>
    </submittedName>
</protein>
<evidence type="ECO:0000256" key="3">
    <source>
        <dbReference type="RuleBase" id="RU003718"/>
    </source>
</evidence>
<dbReference type="GO" id="GO:0080044">
    <property type="term" value="F:quercetin 7-O-glucosyltransferase activity"/>
    <property type="evidence" value="ECO:0007669"/>
    <property type="project" value="TreeGrafter"/>
</dbReference>
<gene>
    <name evidence="4" type="ORF">F8388_004220</name>
</gene>
<dbReference type="InterPro" id="IPR002213">
    <property type="entry name" value="UDP_glucos_trans"/>
</dbReference>
<proteinExistence type="inferred from homology"/>
<dbReference type="PROSITE" id="PS00375">
    <property type="entry name" value="UDPGT"/>
    <property type="match status" value="1"/>
</dbReference>
<dbReference type="FunFam" id="3.40.50.2000:FF:000019">
    <property type="entry name" value="Glycosyltransferase"/>
    <property type="match status" value="1"/>
</dbReference>
<evidence type="ECO:0000313" key="5">
    <source>
        <dbReference type="Proteomes" id="UP000525078"/>
    </source>
</evidence>
<keyword evidence="2 3" id="KW-0808">Transferase</keyword>
<dbReference type="InterPro" id="IPR035595">
    <property type="entry name" value="UDP_glycos_trans_CS"/>
</dbReference>
<dbReference type="SUPFAM" id="SSF53756">
    <property type="entry name" value="UDP-Glycosyltransferase/glycogen phosphorylase"/>
    <property type="match status" value="1"/>
</dbReference>
<dbReference type="PANTHER" id="PTHR11926">
    <property type="entry name" value="GLUCOSYL/GLUCURONOSYL TRANSFERASES"/>
    <property type="match status" value="1"/>
</dbReference>
<dbReference type="EMBL" id="JAATIP010000284">
    <property type="protein sequence ID" value="KAF4354208.1"/>
    <property type="molecule type" value="Genomic_DNA"/>
</dbReference>
<dbReference type="PANTHER" id="PTHR11926:SF870">
    <property type="entry name" value="UDP-GLYCOSYLTRANSFERASE 75B1"/>
    <property type="match status" value="1"/>
</dbReference>
<dbReference type="CDD" id="cd03784">
    <property type="entry name" value="GT1_Gtf-like"/>
    <property type="match status" value="1"/>
</dbReference>
<dbReference type="GO" id="GO:0080043">
    <property type="term" value="F:quercetin 3-O-glucosyltransferase activity"/>
    <property type="evidence" value="ECO:0007669"/>
    <property type="project" value="TreeGrafter"/>
</dbReference>
<dbReference type="Proteomes" id="UP000525078">
    <property type="component" value="Unassembled WGS sequence"/>
</dbReference>
<dbReference type="AlphaFoldDB" id="A0A7J6E718"/>
<dbReference type="Pfam" id="PF00201">
    <property type="entry name" value="UDPGT"/>
    <property type="match status" value="1"/>
</dbReference>
<dbReference type="Gene3D" id="3.40.50.2000">
    <property type="entry name" value="Glycogen Phosphorylase B"/>
    <property type="match status" value="2"/>
</dbReference>
<sequence length="290" mass="32579">MDAKDTYLFAIPLFLEEFDILEKKVRPKVLVNTIYELEREAFGSVVSQLNLIGIGPLIPTSFLDGKDVTSNNDDPSKEKYIEWLNSKPETTVVYVLFGSMAILSDQQMEEMAKGLLEFGRPFLWVIRESKDNDNNELSCREELDKLGMIVPWCSQMEVLSNASVGCFVTHCGWNSTLEGLTSGVPMIGFPQWSDQETNAKMIEDAWGTGVRVKLSGEGVARNEEIKRRLELVMGGKETVVGDSGKESWVEKRRNAKKWKDLAREAVKEGGSSNKNLKAFVSEIVEQGRNK</sequence>
<organism evidence="4 5">
    <name type="scientific">Cannabis sativa</name>
    <name type="common">Hemp</name>
    <name type="synonym">Marijuana</name>
    <dbReference type="NCBI Taxonomy" id="3483"/>
    <lineage>
        <taxon>Eukaryota</taxon>
        <taxon>Viridiplantae</taxon>
        <taxon>Streptophyta</taxon>
        <taxon>Embryophyta</taxon>
        <taxon>Tracheophyta</taxon>
        <taxon>Spermatophyta</taxon>
        <taxon>Magnoliopsida</taxon>
        <taxon>eudicotyledons</taxon>
        <taxon>Gunneridae</taxon>
        <taxon>Pentapetalae</taxon>
        <taxon>rosids</taxon>
        <taxon>fabids</taxon>
        <taxon>Rosales</taxon>
        <taxon>Cannabaceae</taxon>
        <taxon>Cannabis</taxon>
    </lineage>
</organism>
<evidence type="ECO:0000256" key="1">
    <source>
        <dbReference type="ARBA" id="ARBA00009995"/>
    </source>
</evidence>
<evidence type="ECO:0000313" key="4">
    <source>
        <dbReference type="EMBL" id="KAF4354208.1"/>
    </source>
</evidence>
<comment type="caution">
    <text evidence="4">The sequence shown here is derived from an EMBL/GenBank/DDBJ whole genome shotgun (WGS) entry which is preliminary data.</text>
</comment>
<comment type="similarity">
    <text evidence="1 3">Belongs to the UDP-glycosyltransferase family.</text>
</comment>
<accession>A0A7J6E718</accession>